<dbReference type="EMBL" id="KN716217">
    <property type="protein sequence ID" value="KJH50014.1"/>
    <property type="molecule type" value="Genomic_DNA"/>
</dbReference>
<evidence type="ECO:0000313" key="1">
    <source>
        <dbReference type="EMBL" id="KJH50014.1"/>
    </source>
</evidence>
<reference evidence="2" key="2">
    <citation type="journal article" date="2016" name="Sci. Rep.">
        <title>Dictyocaulus viviparus genome, variome and transcriptome elucidate lungworm biology and support future intervention.</title>
        <authorList>
            <person name="McNulty S.N."/>
            <person name="Strube C."/>
            <person name="Rosa B.A."/>
            <person name="Martin J.C."/>
            <person name="Tyagi R."/>
            <person name="Choi Y.J."/>
            <person name="Wang Q."/>
            <person name="Hallsworth Pepin K."/>
            <person name="Zhang X."/>
            <person name="Ozersky P."/>
            <person name="Wilson R.K."/>
            <person name="Sternberg P.W."/>
            <person name="Gasser R.B."/>
            <person name="Mitreva M."/>
        </authorList>
    </citation>
    <scope>NUCLEOTIDE SEQUENCE [LARGE SCALE GENOMIC DNA]</scope>
    <source>
        <strain evidence="2">HannoverDv2000</strain>
    </source>
</reference>
<organism evidence="1 2">
    <name type="scientific">Dictyocaulus viviparus</name>
    <name type="common">Bovine lungworm</name>
    <dbReference type="NCBI Taxonomy" id="29172"/>
    <lineage>
        <taxon>Eukaryota</taxon>
        <taxon>Metazoa</taxon>
        <taxon>Ecdysozoa</taxon>
        <taxon>Nematoda</taxon>
        <taxon>Chromadorea</taxon>
        <taxon>Rhabditida</taxon>
        <taxon>Rhabditina</taxon>
        <taxon>Rhabditomorpha</taxon>
        <taxon>Strongyloidea</taxon>
        <taxon>Metastrongylidae</taxon>
        <taxon>Dictyocaulus</taxon>
    </lineage>
</organism>
<proteinExistence type="predicted"/>
<name>A0A0D8Y1U1_DICVI</name>
<keyword evidence="2" id="KW-1185">Reference proteome</keyword>
<protein>
    <submittedName>
        <fullName evidence="1">Uncharacterized protein</fullName>
    </submittedName>
</protein>
<evidence type="ECO:0000313" key="2">
    <source>
        <dbReference type="Proteomes" id="UP000053766"/>
    </source>
</evidence>
<dbReference type="AlphaFoldDB" id="A0A0D8Y1U1"/>
<reference evidence="1 2" key="1">
    <citation type="submission" date="2013-11" db="EMBL/GenBank/DDBJ databases">
        <title>Draft genome of the bovine lungworm Dictyocaulus viviparus.</title>
        <authorList>
            <person name="Mitreva M."/>
        </authorList>
    </citation>
    <scope>NUCLEOTIDE SEQUENCE [LARGE SCALE GENOMIC DNA]</scope>
    <source>
        <strain evidence="1 2">HannoverDv2000</strain>
    </source>
</reference>
<dbReference type="OrthoDB" id="5816980at2759"/>
<accession>A0A0D8Y1U1</accession>
<gene>
    <name evidence="1" type="ORF">DICVIV_03815</name>
</gene>
<dbReference type="Proteomes" id="UP000053766">
    <property type="component" value="Unassembled WGS sequence"/>
</dbReference>
<sequence>MSRQQSGKRRLVAPEVEASFSETTFDSRPLIFQHPQDGRQYYDIASKKCPISKGFSCSSLSKRARNQTVTNNSNDKEDGTWTSREINCRLDDIIKKPHQSAYGYSQDMWKDSNESSEFGLSNDDRFHSSVKNLATMHQEKFSTPSSFHASTPMLCNASDESVLPGVVTRVLSALPPLYLRDDHTESLPDRGGLREQSITPDLEKLFNLTVLKSNATEHPDLSFYHVFSDCKHGFCFEHMSLMTPLSVNSPILQLPSDSSCIKNECTTKYMLSSQFGYLERGQFSHLWILVQIFNEMS</sequence>